<organism evidence="2 3">
    <name type="scientific">Isoptericola jiangsuensis</name>
    <dbReference type="NCBI Taxonomy" id="548579"/>
    <lineage>
        <taxon>Bacteria</taxon>
        <taxon>Bacillati</taxon>
        <taxon>Actinomycetota</taxon>
        <taxon>Actinomycetes</taxon>
        <taxon>Micrococcales</taxon>
        <taxon>Promicromonosporaceae</taxon>
        <taxon>Isoptericola</taxon>
    </lineage>
</organism>
<keyword evidence="1" id="KW-0472">Membrane</keyword>
<gene>
    <name evidence="2" type="ORF">ATJ88_0265</name>
</gene>
<proteinExistence type="predicted"/>
<dbReference type="Proteomes" id="UP000224130">
    <property type="component" value="Unassembled WGS sequence"/>
</dbReference>
<dbReference type="OrthoDB" id="2014935at2"/>
<evidence type="ECO:0000313" key="3">
    <source>
        <dbReference type="Proteomes" id="UP000224130"/>
    </source>
</evidence>
<feature type="transmembrane region" description="Helical" evidence="1">
    <location>
        <begin position="143"/>
        <end position="164"/>
    </location>
</feature>
<dbReference type="AlphaFoldDB" id="A0A2A9ES93"/>
<feature type="transmembrane region" description="Helical" evidence="1">
    <location>
        <begin position="176"/>
        <end position="197"/>
    </location>
</feature>
<sequence>MSTATATRAAHRAPARGGALAGTRPLLRTSLRHDGRKLAPWVAIVTVLSASSVLVYPWVFPTLESRQALAGAVGANPALGLIFGPAYDLTTADGFNAWRALALGGFLAALGAIFAVVRATRAQEDSGQAELLASGVLGRGSRLLVGAAIALIGSLLVGVVSALVTVLCGGSWGPSLLLGATFTATGWMFAGVAAVTAQIGADARTATSMAVGTLGALFVLRGFAYSVEAPEWTSWVNPLSWMTETRPATGDRWWPLLLAVALTAVLLVVAFALQAGRDFGQGTIKPGPGPARGTTRTPWRLAVRLNRGQIVTWVIAFVLLGVVFGYFATSITDILAGDSAVQQVMAAGATGPEQLVSAFLVTILSLVGIIASVPGVQVLLKVRSEETEDRVEPLLATAVSRPRYYAANVLLALASSTLYVLVAGVFVAWLASTADLGVEFGDVLLQAVATVPAVWTVVAVSVAVVGARPAVSIAAWAGVLLSFGLTLLGPTFGLDDWVLGISPFWHVPNVTVTDVDLTGLGWITLVTAGFLAIGFAGFRRRDLAR</sequence>
<evidence type="ECO:0000313" key="2">
    <source>
        <dbReference type="EMBL" id="PFG41623.1"/>
    </source>
</evidence>
<feature type="transmembrane region" description="Helical" evidence="1">
    <location>
        <begin position="253"/>
        <end position="273"/>
    </location>
</feature>
<comment type="caution">
    <text evidence="2">The sequence shown here is derived from an EMBL/GenBank/DDBJ whole genome shotgun (WGS) entry which is preliminary data.</text>
</comment>
<feature type="transmembrane region" description="Helical" evidence="1">
    <location>
        <begin position="310"/>
        <end position="335"/>
    </location>
</feature>
<keyword evidence="1" id="KW-0812">Transmembrane</keyword>
<feature type="transmembrane region" description="Helical" evidence="1">
    <location>
        <begin position="97"/>
        <end position="117"/>
    </location>
</feature>
<name>A0A2A9ES93_9MICO</name>
<keyword evidence="1" id="KW-1133">Transmembrane helix</keyword>
<accession>A0A2A9ES93</accession>
<feature type="transmembrane region" description="Helical" evidence="1">
    <location>
        <begin position="473"/>
        <end position="494"/>
    </location>
</feature>
<feature type="transmembrane region" description="Helical" evidence="1">
    <location>
        <begin position="38"/>
        <end position="59"/>
    </location>
</feature>
<reference evidence="2 3" key="1">
    <citation type="submission" date="2017-10" db="EMBL/GenBank/DDBJ databases">
        <title>Sequencing the genomes of 1000 actinobacteria strains.</title>
        <authorList>
            <person name="Klenk H.-P."/>
        </authorList>
    </citation>
    <scope>NUCLEOTIDE SEQUENCE [LARGE SCALE GENOMIC DNA]</scope>
    <source>
        <strain evidence="2 3">DSM 21863</strain>
    </source>
</reference>
<dbReference type="EMBL" id="PDJJ01000001">
    <property type="protein sequence ID" value="PFG41623.1"/>
    <property type="molecule type" value="Genomic_DNA"/>
</dbReference>
<keyword evidence="3" id="KW-1185">Reference proteome</keyword>
<feature type="transmembrane region" description="Helical" evidence="1">
    <location>
        <begin position="519"/>
        <end position="538"/>
    </location>
</feature>
<feature type="transmembrane region" description="Helical" evidence="1">
    <location>
        <begin position="443"/>
        <end position="466"/>
    </location>
</feature>
<evidence type="ECO:0000256" key="1">
    <source>
        <dbReference type="SAM" id="Phobius"/>
    </source>
</evidence>
<protein>
    <submittedName>
        <fullName evidence="2">ABC-2 type transport system permease protein</fullName>
    </submittedName>
</protein>
<feature type="transmembrane region" description="Helical" evidence="1">
    <location>
        <begin position="209"/>
        <end position="227"/>
    </location>
</feature>
<feature type="transmembrane region" description="Helical" evidence="1">
    <location>
        <begin position="409"/>
        <end position="431"/>
    </location>
</feature>
<dbReference type="RefSeq" id="WP_098462184.1">
    <property type="nucleotide sequence ID" value="NZ_PDJJ01000001.1"/>
</dbReference>
<feature type="transmembrane region" description="Helical" evidence="1">
    <location>
        <begin position="355"/>
        <end position="380"/>
    </location>
</feature>